<evidence type="ECO:0008006" key="3">
    <source>
        <dbReference type="Google" id="ProtNLM"/>
    </source>
</evidence>
<evidence type="ECO:0000313" key="2">
    <source>
        <dbReference type="Proteomes" id="UP001601422"/>
    </source>
</evidence>
<reference evidence="1 2" key="1">
    <citation type="submission" date="2024-10" db="EMBL/GenBank/DDBJ databases">
        <title>The Natural Products Discovery Center: Release of the First 8490 Sequenced Strains for Exploring Actinobacteria Biosynthetic Diversity.</title>
        <authorList>
            <person name="Kalkreuter E."/>
            <person name="Kautsar S.A."/>
            <person name="Yang D."/>
            <person name="Bader C.D."/>
            <person name="Teijaro C.N."/>
            <person name="Fluegel L."/>
            <person name="Davis C.M."/>
            <person name="Simpson J.R."/>
            <person name="Lauterbach L."/>
            <person name="Steele A.D."/>
            <person name="Gui C."/>
            <person name="Meng S."/>
            <person name="Li G."/>
            <person name="Viehrig K."/>
            <person name="Ye F."/>
            <person name="Su P."/>
            <person name="Kiefer A.F."/>
            <person name="Nichols A."/>
            <person name="Cepeda A.J."/>
            <person name="Yan W."/>
            <person name="Fan B."/>
            <person name="Jiang Y."/>
            <person name="Adhikari A."/>
            <person name="Zheng C.-J."/>
            <person name="Schuster L."/>
            <person name="Cowan T.M."/>
            <person name="Smanski M.J."/>
            <person name="Chevrette M.G."/>
            <person name="De Carvalho L.P.S."/>
            <person name="Shen B."/>
        </authorList>
    </citation>
    <scope>NUCLEOTIDE SEQUENCE [LARGE SCALE GENOMIC DNA]</scope>
    <source>
        <strain evidence="1 2">NPDC005497</strain>
    </source>
</reference>
<protein>
    <recommendedName>
        <fullName evidence="3">Integrase</fullName>
    </recommendedName>
</protein>
<evidence type="ECO:0000313" key="1">
    <source>
        <dbReference type="EMBL" id="MFF0009775.1"/>
    </source>
</evidence>
<sequence length="308" mass="34859">MTTVLTEADNPYQVLAWLKRSPAAQLLGRLARQPGDLNHEALDALGQQAATAYVRGLLVTASILPKRDENLALLTNWLARTLAGIPSHHVTLIRPFAEWQVIRDARRRSARGRYTFNAHKGDCGNIRAAIQFLAWLNARRLTLATLEQGHLDAWSMDRPGVRTRSIPFIRWAAARRLIADLTIDHPPSQLPGEFQVEDIHREELRRCLNDVSLPLEVRITGALIRLYALSLTRIVELTADQFHRDDDKNAYLTINRHPVVLPPKLARLIEDQLREATTLHRQPQETERFLLPGQIPGLPATLWDSATL</sequence>
<dbReference type="RefSeq" id="WP_362054380.1">
    <property type="nucleotide sequence ID" value="NZ_JBEXWN010000045.1"/>
</dbReference>
<proteinExistence type="predicted"/>
<organism evidence="1 2">
    <name type="scientific">Streptomyces tibetensis</name>
    <dbReference type="NCBI Taxonomy" id="2382123"/>
    <lineage>
        <taxon>Bacteria</taxon>
        <taxon>Bacillati</taxon>
        <taxon>Actinomycetota</taxon>
        <taxon>Actinomycetes</taxon>
        <taxon>Kitasatosporales</taxon>
        <taxon>Streptomycetaceae</taxon>
        <taxon>Streptomyces</taxon>
    </lineage>
</organism>
<comment type="caution">
    <text evidence="1">The sequence shown here is derived from an EMBL/GenBank/DDBJ whole genome shotgun (WGS) entry which is preliminary data.</text>
</comment>
<dbReference type="Proteomes" id="UP001601422">
    <property type="component" value="Unassembled WGS sequence"/>
</dbReference>
<name>A0ABW6ND99_9ACTN</name>
<keyword evidence="2" id="KW-1185">Reference proteome</keyword>
<dbReference type="EMBL" id="JBIAJP010000024">
    <property type="protein sequence ID" value="MFF0009775.1"/>
    <property type="molecule type" value="Genomic_DNA"/>
</dbReference>
<accession>A0ABW6ND99</accession>
<gene>
    <name evidence="1" type="ORF">ACFYQT_41045</name>
</gene>